<dbReference type="PANTHER" id="PTHR43273">
    <property type="entry name" value="ANAEROBIC SULFATASE-MATURATING ENZYME HOMOLOG ASLB-RELATED"/>
    <property type="match status" value="1"/>
</dbReference>
<gene>
    <name evidence="7" type="ORF">VZ068_06535</name>
</gene>
<dbReference type="SUPFAM" id="SSF102114">
    <property type="entry name" value="Radical SAM enzymes"/>
    <property type="match status" value="1"/>
</dbReference>
<evidence type="ECO:0000313" key="7">
    <source>
        <dbReference type="EMBL" id="XBS39163.1"/>
    </source>
</evidence>
<dbReference type="InterPro" id="IPR007197">
    <property type="entry name" value="rSAM"/>
</dbReference>
<organism evidence="7">
    <name type="scientific">Xanthomonas sp. 10-10</name>
    <dbReference type="NCBI Taxonomy" id="3115848"/>
    <lineage>
        <taxon>Bacteria</taxon>
        <taxon>Pseudomonadati</taxon>
        <taxon>Pseudomonadota</taxon>
        <taxon>Gammaproteobacteria</taxon>
        <taxon>Lysobacterales</taxon>
        <taxon>Lysobacteraceae</taxon>
        <taxon>Xanthomonas</taxon>
    </lineage>
</organism>
<dbReference type="Pfam" id="PF04055">
    <property type="entry name" value="Radical_SAM"/>
    <property type="match status" value="1"/>
</dbReference>
<keyword evidence="4" id="KW-0408">Iron</keyword>
<accession>A0AAU7PBN8</accession>
<evidence type="ECO:0000256" key="4">
    <source>
        <dbReference type="ARBA" id="ARBA00023004"/>
    </source>
</evidence>
<dbReference type="PROSITE" id="PS51918">
    <property type="entry name" value="RADICAL_SAM"/>
    <property type="match status" value="1"/>
</dbReference>
<dbReference type="RefSeq" id="WP_349657204.1">
    <property type="nucleotide sequence ID" value="NZ_CP144460.1"/>
</dbReference>
<dbReference type="EMBL" id="CP144460">
    <property type="protein sequence ID" value="XBS39163.1"/>
    <property type="molecule type" value="Genomic_DNA"/>
</dbReference>
<dbReference type="SFLD" id="SFLDS00029">
    <property type="entry name" value="Radical_SAM"/>
    <property type="match status" value="1"/>
</dbReference>
<dbReference type="CDD" id="cd01335">
    <property type="entry name" value="Radical_SAM"/>
    <property type="match status" value="1"/>
</dbReference>
<evidence type="ECO:0000256" key="2">
    <source>
        <dbReference type="ARBA" id="ARBA00022691"/>
    </source>
</evidence>
<keyword evidence="2" id="KW-0949">S-adenosyl-L-methionine</keyword>
<dbReference type="GO" id="GO:0016491">
    <property type="term" value="F:oxidoreductase activity"/>
    <property type="evidence" value="ECO:0007669"/>
    <property type="project" value="InterPro"/>
</dbReference>
<proteinExistence type="predicted"/>
<feature type="domain" description="Radical SAM core" evidence="6">
    <location>
        <begin position="59"/>
        <end position="296"/>
    </location>
</feature>
<keyword evidence="5" id="KW-0411">Iron-sulfur</keyword>
<protein>
    <submittedName>
        <fullName evidence="7">Radical SAM protein</fullName>
    </submittedName>
</protein>
<dbReference type="InterPro" id="IPR058240">
    <property type="entry name" value="rSAM_sf"/>
</dbReference>
<dbReference type="AlphaFoldDB" id="A0AAU7PBN8"/>
<name>A0AAU7PBN8_9XANT</name>
<dbReference type="Gene3D" id="3.20.20.70">
    <property type="entry name" value="Aldolase class I"/>
    <property type="match status" value="1"/>
</dbReference>
<dbReference type="SFLD" id="SFLDG01072">
    <property type="entry name" value="dehydrogenase_like"/>
    <property type="match status" value="1"/>
</dbReference>
<dbReference type="SFLD" id="SFLDG01386">
    <property type="entry name" value="main_SPASM_domain-containing"/>
    <property type="match status" value="1"/>
</dbReference>
<dbReference type="SFLD" id="SFLDG01067">
    <property type="entry name" value="SPASM/twitch_domain_containing"/>
    <property type="match status" value="1"/>
</dbReference>
<dbReference type="GO" id="GO:0051536">
    <property type="term" value="F:iron-sulfur cluster binding"/>
    <property type="evidence" value="ECO:0007669"/>
    <property type="project" value="UniProtKB-KW"/>
</dbReference>
<dbReference type="PANTHER" id="PTHR43273:SF8">
    <property type="entry name" value="RADICAL SAM DOMAIN PROTEIN"/>
    <property type="match status" value="1"/>
</dbReference>
<dbReference type="InterPro" id="IPR023867">
    <property type="entry name" value="Sulphatase_maturase_rSAM"/>
</dbReference>
<evidence type="ECO:0000256" key="5">
    <source>
        <dbReference type="ARBA" id="ARBA00023014"/>
    </source>
</evidence>
<comment type="cofactor">
    <cofactor evidence="1">
        <name>[4Fe-4S] cluster</name>
        <dbReference type="ChEBI" id="CHEBI:49883"/>
    </cofactor>
</comment>
<keyword evidence="3" id="KW-0479">Metal-binding</keyword>
<evidence type="ECO:0000256" key="1">
    <source>
        <dbReference type="ARBA" id="ARBA00001966"/>
    </source>
</evidence>
<reference evidence="7" key="1">
    <citation type="submission" date="2024-02" db="EMBL/GenBank/DDBJ databases">
        <title>Complete genome sequence of Xanthomonas sp. 10-10.</title>
        <authorList>
            <person name="Biessy A."/>
            <person name="Ciotola M."/>
            <person name="Cadieux M."/>
            <person name="Soufiane B."/>
            <person name="Laforest M."/>
            <person name="Filion M."/>
        </authorList>
    </citation>
    <scope>NUCLEOTIDE SEQUENCE</scope>
    <source>
        <strain evidence="7">10-10</strain>
    </source>
</reference>
<sequence>MALPMHQVCHKKCCSKVSQGEVPAYLPVPFKAQLHCICNPDKIDSSAFTGSVRMSPPFRGNSIDVVLKLAERCNLACPYCYYFEQENNISELSRALIPEQTVIDTASFIRQGVLDMGIEKVYLGLHGGEPTLLPKVRFDRLCHILRKSLDSCTQLHIGMQTNGTLIDDEWVDLFAKHSVMVGVSIDGPKDIHDRQRPDRRGRGSYENSVRGLKLLQKAAKEGRIPPSGVLCVANPELHGGELIRHFVEDLEVYSLNLLLPREGHDSKFLQPQEKWMRFFDEVIEYWLNPSKEKPVRIYLLTEIILALMSEQYAEGLDYRRANRHGVITVSAEGFIGPDDNIMALDRSFCPTDVTVRNTRMADFFAGSMWRALIDSIDNPPQKCDVCEWYRTCRSGDLFNRYSKDKQFDQPSVFCQTLDSIHSALASVVARREGAMDIMAAILSSEPRYKARNFHVNGI</sequence>
<evidence type="ECO:0000256" key="3">
    <source>
        <dbReference type="ARBA" id="ARBA00022723"/>
    </source>
</evidence>
<dbReference type="InterPro" id="IPR013785">
    <property type="entry name" value="Aldolase_TIM"/>
</dbReference>
<dbReference type="GO" id="GO:0046872">
    <property type="term" value="F:metal ion binding"/>
    <property type="evidence" value="ECO:0007669"/>
    <property type="project" value="UniProtKB-KW"/>
</dbReference>
<evidence type="ECO:0000259" key="6">
    <source>
        <dbReference type="PROSITE" id="PS51918"/>
    </source>
</evidence>